<dbReference type="InterPro" id="IPR020904">
    <property type="entry name" value="Sc_DH/Rdtase_CS"/>
</dbReference>
<dbReference type="PRINTS" id="PR00081">
    <property type="entry name" value="GDHRDH"/>
</dbReference>
<reference evidence="7 8" key="1">
    <citation type="journal article" date="2011" name="Proc. Natl. Acad. Sci. U.S.A.">
        <title>Comparative genomics of xylose-fermenting fungi for enhanced biofuel production.</title>
        <authorList>
            <person name="Wohlbach D.J."/>
            <person name="Kuo A."/>
            <person name="Sato T.K."/>
            <person name="Potts K.M."/>
            <person name="Salamov A.A."/>
            <person name="LaButti K.M."/>
            <person name="Sun H."/>
            <person name="Clum A."/>
            <person name="Pangilinan J.L."/>
            <person name="Lindquist E.A."/>
            <person name="Lucas S."/>
            <person name="Lapidus A."/>
            <person name="Jin M."/>
            <person name="Gunawan C."/>
            <person name="Balan V."/>
            <person name="Dale B.E."/>
            <person name="Jeffries T.W."/>
            <person name="Zinkel R."/>
            <person name="Barry K.W."/>
            <person name="Grigoriev I.V."/>
            <person name="Gasch A.P."/>
        </authorList>
    </citation>
    <scope>NUCLEOTIDE SEQUENCE [LARGE SCALE GENOMIC DNA]</scope>
    <source>
        <strain evidence="7">ATCC 10573</strain>
        <strain evidence="8">ATCC 10573 / BCRC 21748 / CBS 615 / JCM 9827 / NBRC 10315 / NRRL Y-1498 / VKM Y-70</strain>
    </source>
</reference>
<dbReference type="GO" id="GO:0006654">
    <property type="term" value="P:phosphatidic acid biosynthetic process"/>
    <property type="evidence" value="ECO:0007669"/>
    <property type="project" value="TreeGrafter"/>
</dbReference>
<dbReference type="RefSeq" id="XP_006690424.1">
    <property type="nucleotide sequence ID" value="XM_006690361.1"/>
</dbReference>
<dbReference type="Proteomes" id="UP000000707">
    <property type="component" value="Unassembled WGS sequence"/>
</dbReference>
<dbReference type="GO" id="GO:0000140">
    <property type="term" value="F:acylglycerone-phosphate reductase (NADP+) activity"/>
    <property type="evidence" value="ECO:0007669"/>
    <property type="project" value="TreeGrafter"/>
</dbReference>
<dbReference type="eggNOG" id="KOG1209">
    <property type="taxonomic scope" value="Eukaryota"/>
</dbReference>
<keyword evidence="8" id="KW-1185">Reference proteome</keyword>
<dbReference type="GO" id="GO:0005811">
    <property type="term" value="C:lipid droplet"/>
    <property type="evidence" value="ECO:0007669"/>
    <property type="project" value="TreeGrafter"/>
</dbReference>
<dbReference type="GeneID" id="90981792"/>
<keyword evidence="3" id="KW-0560">Oxidoreductase</keyword>
<evidence type="ECO:0000313" key="8">
    <source>
        <dbReference type="Proteomes" id="UP000000707"/>
    </source>
</evidence>
<evidence type="ECO:0000256" key="5">
    <source>
        <dbReference type="SAM" id="Phobius"/>
    </source>
</evidence>
<accession>G3BET9</accession>
<dbReference type="PROSITE" id="PS00061">
    <property type="entry name" value="ADH_SHORT"/>
    <property type="match status" value="1"/>
</dbReference>
<dbReference type="HOGENOM" id="CLU_010194_2_9_1"/>
<dbReference type="PANTHER" id="PTHR44169">
    <property type="entry name" value="NADPH-DEPENDENT 1-ACYLDIHYDROXYACETONE PHOSPHATE REDUCTASE"/>
    <property type="match status" value="1"/>
</dbReference>
<keyword evidence="2" id="KW-0521">NADP</keyword>
<gene>
    <name evidence="7" type="ORF">CANTEDRAFT_116668</name>
</gene>
<keyword evidence="5" id="KW-0812">Transmembrane</keyword>
<dbReference type="InterPro" id="IPR036291">
    <property type="entry name" value="NAD(P)-bd_dom_sf"/>
</dbReference>
<evidence type="ECO:0000256" key="2">
    <source>
        <dbReference type="ARBA" id="ARBA00022857"/>
    </source>
</evidence>
<dbReference type="EMBL" id="GL996528">
    <property type="protein sequence ID" value="EGV61209.1"/>
    <property type="molecule type" value="Genomic_DNA"/>
</dbReference>
<dbReference type="PRINTS" id="PR00080">
    <property type="entry name" value="SDRFAMILY"/>
</dbReference>
<sequence>MSEQQKYALVTGASSGIGYAMAKVLSKKGYKVFGCSPKSDSFKMKPLADEFGVVPFDCDISKLEDIKALSKSVGKLTGGRLDILYNNGGIATGGAGIEMDEEEVNKVFQINVIGHINMTKHFVDYVIETQGAVVFTSSVASIIPLSWTSIYCATKAAINSYARVLHAELKPFDVKVYSVITGGVDTPIADHFDLTQVENSRYNVEGGYESVVKAKGMSRNKWTTEDPEVYAEGVARKVIGRSNSFNLYKGGMAYTLYLLTIWAPLWLMQWFISFHFKQNKVFRNLKKANKEKIKRKLTSKKTA</sequence>
<dbReference type="InterPro" id="IPR002347">
    <property type="entry name" value="SDR_fam"/>
</dbReference>
<dbReference type="SUPFAM" id="SSF51735">
    <property type="entry name" value="NAD(P)-binding Rossmann-fold domains"/>
    <property type="match status" value="1"/>
</dbReference>
<dbReference type="GO" id="GO:0019433">
    <property type="term" value="P:triglyceride catabolic process"/>
    <property type="evidence" value="ECO:0007669"/>
    <property type="project" value="TreeGrafter"/>
</dbReference>
<dbReference type="GO" id="GO:0004806">
    <property type="term" value="F:triacylglycerol lipase activity"/>
    <property type="evidence" value="ECO:0007669"/>
    <property type="project" value="TreeGrafter"/>
</dbReference>
<evidence type="ECO:0000313" key="6">
    <source>
        <dbReference type="EMBL" id="EGV61209.1"/>
    </source>
</evidence>
<organism evidence="8">
    <name type="scientific">Candida tenuis (strain ATCC 10573 / BCRC 21748 / CBS 615 / JCM 9827 / NBRC 10315 / NRRL Y-1498 / VKM Y-70)</name>
    <name type="common">Yeast</name>
    <name type="synonym">Yamadazyma tenuis</name>
    <dbReference type="NCBI Taxonomy" id="590646"/>
    <lineage>
        <taxon>Eukaryota</taxon>
        <taxon>Fungi</taxon>
        <taxon>Dikarya</taxon>
        <taxon>Ascomycota</taxon>
        <taxon>Saccharomycotina</taxon>
        <taxon>Pichiomycetes</taxon>
        <taxon>Debaryomycetaceae</taxon>
        <taxon>Yamadazyma</taxon>
    </lineage>
</organism>
<name>G3BET9_CANTC</name>
<dbReference type="KEGG" id="cten:90981792"/>
<dbReference type="Gene3D" id="3.40.50.720">
    <property type="entry name" value="NAD(P)-binding Rossmann-like Domain"/>
    <property type="match status" value="1"/>
</dbReference>
<keyword evidence="5" id="KW-1133">Transmembrane helix</keyword>
<keyword evidence="5" id="KW-0472">Membrane</keyword>
<evidence type="ECO:0000256" key="1">
    <source>
        <dbReference type="ARBA" id="ARBA00006484"/>
    </source>
</evidence>
<evidence type="ECO:0000256" key="4">
    <source>
        <dbReference type="RuleBase" id="RU000363"/>
    </source>
</evidence>
<feature type="transmembrane region" description="Helical" evidence="5">
    <location>
        <begin position="254"/>
        <end position="276"/>
    </location>
</feature>
<dbReference type="AlphaFoldDB" id="G3BET9"/>
<dbReference type="GO" id="GO:0005783">
    <property type="term" value="C:endoplasmic reticulum"/>
    <property type="evidence" value="ECO:0007669"/>
    <property type="project" value="TreeGrafter"/>
</dbReference>
<proteinExistence type="inferred from homology"/>
<dbReference type="PANTHER" id="PTHR44169:SF6">
    <property type="entry name" value="NADPH-DEPENDENT 1-ACYLDIHYDROXYACETONE PHOSPHATE REDUCTASE"/>
    <property type="match status" value="1"/>
</dbReference>
<protein>
    <submittedName>
        <fullName evidence="6">NAD(P)-binding protein</fullName>
    </submittedName>
</protein>
<dbReference type="Pfam" id="PF00106">
    <property type="entry name" value="adh_short"/>
    <property type="match status" value="1"/>
</dbReference>
<comment type="similarity">
    <text evidence="1 4">Belongs to the short-chain dehydrogenases/reductases (SDR) family.</text>
</comment>
<dbReference type="EMBL" id="GL996528">
    <property type="protein sequence ID" value="EGV61210.1"/>
    <property type="molecule type" value="Genomic_DNA"/>
</dbReference>
<dbReference type="STRING" id="590646.G3BET9"/>
<evidence type="ECO:0000313" key="7">
    <source>
        <dbReference type="EMBL" id="EGV61210.1"/>
    </source>
</evidence>
<dbReference type="OrthoDB" id="2102561at2759"/>
<evidence type="ECO:0000256" key="3">
    <source>
        <dbReference type="ARBA" id="ARBA00023002"/>
    </source>
</evidence>